<organism evidence="1 2">
    <name type="scientific">Oceanobacillus neutriphilus</name>
    <dbReference type="NCBI Taxonomy" id="531815"/>
    <lineage>
        <taxon>Bacteria</taxon>
        <taxon>Bacillati</taxon>
        <taxon>Bacillota</taxon>
        <taxon>Bacilli</taxon>
        <taxon>Bacillales</taxon>
        <taxon>Bacillaceae</taxon>
        <taxon>Oceanobacillus</taxon>
    </lineage>
</organism>
<comment type="caution">
    <text evidence="1">The sequence shown here is derived from an EMBL/GenBank/DDBJ whole genome shotgun (WGS) entry which is preliminary data.</text>
</comment>
<dbReference type="EMBL" id="BMLW01000047">
    <property type="protein sequence ID" value="GGP17431.1"/>
    <property type="molecule type" value="Genomic_DNA"/>
</dbReference>
<proteinExistence type="predicted"/>
<protein>
    <submittedName>
        <fullName evidence="1">Uncharacterized protein</fullName>
    </submittedName>
</protein>
<dbReference type="Proteomes" id="UP000641206">
    <property type="component" value="Unassembled WGS sequence"/>
</dbReference>
<reference evidence="2" key="1">
    <citation type="journal article" date="2019" name="Int. J. Syst. Evol. Microbiol.">
        <title>The Global Catalogue of Microorganisms (GCM) 10K type strain sequencing project: providing services to taxonomists for standard genome sequencing and annotation.</title>
        <authorList>
            <consortium name="The Broad Institute Genomics Platform"/>
            <consortium name="The Broad Institute Genome Sequencing Center for Infectious Disease"/>
            <person name="Wu L."/>
            <person name="Ma J."/>
        </authorList>
    </citation>
    <scope>NUCLEOTIDE SEQUENCE [LARGE SCALE GENOMIC DNA]</scope>
    <source>
        <strain evidence="2">CGMCC 1.7693</strain>
    </source>
</reference>
<evidence type="ECO:0000313" key="2">
    <source>
        <dbReference type="Proteomes" id="UP000641206"/>
    </source>
</evidence>
<accession>A0ABQ2P3Q7</accession>
<gene>
    <name evidence="1" type="ORF">GCM10011346_52990</name>
</gene>
<keyword evidence="2" id="KW-1185">Reference proteome</keyword>
<name>A0ABQ2P3Q7_9BACI</name>
<sequence>MKKIHLTDGQPSDIRLNEQSVELKELVDSIEKLVMDSGLSYVSINKALYLADKGLYMRVITKRND</sequence>
<evidence type="ECO:0000313" key="1">
    <source>
        <dbReference type="EMBL" id="GGP17431.1"/>
    </source>
</evidence>
<dbReference type="RefSeq" id="WP_229720416.1">
    <property type="nucleotide sequence ID" value="NZ_BMLW01000047.1"/>
</dbReference>